<dbReference type="AlphaFoldDB" id="A0A1W5DEC5"/>
<dbReference type="Proteomes" id="UP000192927">
    <property type="component" value="Unassembled WGS sequence"/>
</dbReference>
<evidence type="ECO:0000313" key="4">
    <source>
        <dbReference type="Proteomes" id="UP000192927"/>
    </source>
</evidence>
<feature type="domain" description="N-acetyltransferase" evidence="2">
    <location>
        <begin position="53"/>
        <end position="215"/>
    </location>
</feature>
<reference evidence="4" key="1">
    <citation type="submission" date="2017-03" db="EMBL/GenBank/DDBJ databases">
        <authorList>
            <person name="Sharma R."/>
            <person name="Thines M."/>
        </authorList>
    </citation>
    <scope>NUCLEOTIDE SEQUENCE [LARGE SCALE GENOMIC DNA]</scope>
</reference>
<dbReference type="InterPro" id="IPR000182">
    <property type="entry name" value="GNAT_dom"/>
</dbReference>
<evidence type="ECO:0000256" key="1">
    <source>
        <dbReference type="SAM" id="MobiDB-lite"/>
    </source>
</evidence>
<dbReference type="SUPFAM" id="SSF55729">
    <property type="entry name" value="Acyl-CoA N-acyltransferases (Nat)"/>
    <property type="match status" value="1"/>
</dbReference>
<name>A0A1W5DEC5_9LECA</name>
<organism evidence="3 4">
    <name type="scientific">Lasallia pustulata</name>
    <dbReference type="NCBI Taxonomy" id="136370"/>
    <lineage>
        <taxon>Eukaryota</taxon>
        <taxon>Fungi</taxon>
        <taxon>Dikarya</taxon>
        <taxon>Ascomycota</taxon>
        <taxon>Pezizomycotina</taxon>
        <taxon>Lecanoromycetes</taxon>
        <taxon>OSLEUM clade</taxon>
        <taxon>Umbilicariomycetidae</taxon>
        <taxon>Umbilicariales</taxon>
        <taxon>Umbilicariaceae</taxon>
        <taxon>Lasallia</taxon>
    </lineage>
</organism>
<feature type="compositionally biased region" description="Low complexity" evidence="1">
    <location>
        <begin position="43"/>
        <end position="53"/>
    </location>
</feature>
<feature type="region of interest" description="Disordered" evidence="1">
    <location>
        <begin position="38"/>
        <end position="106"/>
    </location>
</feature>
<dbReference type="InterPro" id="IPR016181">
    <property type="entry name" value="Acyl_CoA_acyltransferase"/>
</dbReference>
<evidence type="ECO:0000259" key="2">
    <source>
        <dbReference type="PROSITE" id="PS51186"/>
    </source>
</evidence>
<dbReference type="UniPathway" id="UPA00113">
    <property type="reaction ID" value="UER00529"/>
</dbReference>
<dbReference type="GO" id="GO:0006048">
    <property type="term" value="P:UDP-N-acetylglucosamine biosynthetic process"/>
    <property type="evidence" value="ECO:0007669"/>
    <property type="project" value="UniProtKB-UniPathway"/>
</dbReference>
<dbReference type="Gene3D" id="3.40.630.30">
    <property type="match status" value="1"/>
</dbReference>
<dbReference type="EMBL" id="FWEW01003840">
    <property type="protein sequence ID" value="SLM41381.1"/>
    <property type="molecule type" value="Genomic_DNA"/>
</dbReference>
<proteinExistence type="predicted"/>
<evidence type="ECO:0000313" key="3">
    <source>
        <dbReference type="EMBL" id="SLM41381.1"/>
    </source>
</evidence>
<sequence length="220" mass="24250">MSIRERIFVHTQSVPLENELDADDPRSWHWVAYASVGAPKANRSSSSSSSSGGEQRRPSESGRVPVGTLRLVPPPHPPHPQPEGRYAVDNSGDAAPGAERAANRKSAWHDGKEAYVKLGRLATLQEYRGLGLGRLLVNTALGWVRRNAEAVSVGGGNAVERERGGVEERWRGLVLVHAQVAVVGFWRGLGFVVDEDLGEWWEEGIRHVGMWRRLEVKEGR</sequence>
<keyword evidence="4" id="KW-1185">Reference proteome</keyword>
<accession>A0A1W5DEC5</accession>
<dbReference type="CDD" id="cd04301">
    <property type="entry name" value="NAT_SF"/>
    <property type="match status" value="1"/>
</dbReference>
<protein>
    <submittedName>
        <fullName evidence="3">GNAT domain</fullName>
    </submittedName>
</protein>
<feature type="compositionally biased region" description="Pro residues" evidence="1">
    <location>
        <begin position="72"/>
        <end position="81"/>
    </location>
</feature>
<dbReference type="Pfam" id="PF00583">
    <property type="entry name" value="Acetyltransf_1"/>
    <property type="match status" value="1"/>
</dbReference>
<dbReference type="GO" id="GO:0016747">
    <property type="term" value="F:acyltransferase activity, transferring groups other than amino-acyl groups"/>
    <property type="evidence" value="ECO:0007669"/>
    <property type="project" value="InterPro"/>
</dbReference>
<dbReference type="PROSITE" id="PS51186">
    <property type="entry name" value="GNAT"/>
    <property type="match status" value="1"/>
</dbReference>